<evidence type="ECO:0000313" key="3">
    <source>
        <dbReference type="Proteomes" id="UP000799428"/>
    </source>
</evidence>
<feature type="region of interest" description="Disordered" evidence="1">
    <location>
        <begin position="92"/>
        <end position="113"/>
    </location>
</feature>
<sequence length="113" mass="11633">MPYHIPFPTAFLSLNTPTTAKKDGSGAIISSTEGDATHTFLSNRSTVPRHSSISSESSTASIPSVTASPTAPMVESPVLKASVPAFLTLNSKHTAPTAPKGVNDNAGFLSNHA</sequence>
<organism evidence="2 3">
    <name type="scientific">Pleomassaria siparia CBS 279.74</name>
    <dbReference type="NCBI Taxonomy" id="1314801"/>
    <lineage>
        <taxon>Eukaryota</taxon>
        <taxon>Fungi</taxon>
        <taxon>Dikarya</taxon>
        <taxon>Ascomycota</taxon>
        <taxon>Pezizomycotina</taxon>
        <taxon>Dothideomycetes</taxon>
        <taxon>Pleosporomycetidae</taxon>
        <taxon>Pleosporales</taxon>
        <taxon>Pleomassariaceae</taxon>
        <taxon>Pleomassaria</taxon>
    </lineage>
</organism>
<evidence type="ECO:0000313" key="2">
    <source>
        <dbReference type="EMBL" id="KAF2713350.1"/>
    </source>
</evidence>
<dbReference type="EMBL" id="MU005765">
    <property type="protein sequence ID" value="KAF2713350.1"/>
    <property type="molecule type" value="Genomic_DNA"/>
</dbReference>
<reference evidence="2" key="1">
    <citation type="journal article" date="2020" name="Stud. Mycol.">
        <title>101 Dothideomycetes genomes: a test case for predicting lifestyles and emergence of pathogens.</title>
        <authorList>
            <person name="Haridas S."/>
            <person name="Albert R."/>
            <person name="Binder M."/>
            <person name="Bloem J."/>
            <person name="Labutti K."/>
            <person name="Salamov A."/>
            <person name="Andreopoulos B."/>
            <person name="Baker S."/>
            <person name="Barry K."/>
            <person name="Bills G."/>
            <person name="Bluhm B."/>
            <person name="Cannon C."/>
            <person name="Castanera R."/>
            <person name="Culley D."/>
            <person name="Daum C."/>
            <person name="Ezra D."/>
            <person name="Gonzalez J."/>
            <person name="Henrissat B."/>
            <person name="Kuo A."/>
            <person name="Liang C."/>
            <person name="Lipzen A."/>
            <person name="Lutzoni F."/>
            <person name="Magnuson J."/>
            <person name="Mondo S."/>
            <person name="Nolan M."/>
            <person name="Ohm R."/>
            <person name="Pangilinan J."/>
            <person name="Park H.-J."/>
            <person name="Ramirez L."/>
            <person name="Alfaro M."/>
            <person name="Sun H."/>
            <person name="Tritt A."/>
            <person name="Yoshinaga Y."/>
            <person name="Zwiers L.-H."/>
            <person name="Turgeon B."/>
            <person name="Goodwin S."/>
            <person name="Spatafora J."/>
            <person name="Crous P."/>
            <person name="Grigoriev I."/>
        </authorList>
    </citation>
    <scope>NUCLEOTIDE SEQUENCE</scope>
    <source>
        <strain evidence="2">CBS 279.74</strain>
    </source>
</reference>
<dbReference type="AlphaFoldDB" id="A0A6G1KKM6"/>
<evidence type="ECO:0000256" key="1">
    <source>
        <dbReference type="SAM" id="MobiDB-lite"/>
    </source>
</evidence>
<keyword evidence="3" id="KW-1185">Reference proteome</keyword>
<feature type="compositionally biased region" description="Low complexity" evidence="1">
    <location>
        <begin position="51"/>
        <end position="64"/>
    </location>
</feature>
<protein>
    <submittedName>
        <fullName evidence="2">Uncharacterized protein</fullName>
    </submittedName>
</protein>
<feature type="compositionally biased region" description="Polar residues" evidence="1">
    <location>
        <begin position="39"/>
        <end position="49"/>
    </location>
</feature>
<gene>
    <name evidence="2" type="ORF">K504DRAFT_450060</name>
</gene>
<name>A0A6G1KKM6_9PLEO</name>
<feature type="region of interest" description="Disordered" evidence="1">
    <location>
        <begin position="39"/>
        <end position="70"/>
    </location>
</feature>
<accession>A0A6G1KKM6</accession>
<proteinExistence type="predicted"/>
<dbReference type="Proteomes" id="UP000799428">
    <property type="component" value="Unassembled WGS sequence"/>
</dbReference>
<dbReference type="OrthoDB" id="3797248at2759"/>